<dbReference type="EMBL" id="LN871598">
    <property type="protein sequence ID" value="SJK86360.1"/>
    <property type="molecule type" value="Genomic_DNA"/>
</dbReference>
<reference evidence="2 3" key="2">
    <citation type="journal article" date="2013" name="PLoS ONE">
        <title>Whole genome mapping and re-organization of the nuclear and mitochondrial genomes of Babesia microti isolates.</title>
        <authorList>
            <person name="Cornillot E."/>
            <person name="Dassouli A."/>
            <person name="Garg A."/>
            <person name="Pachikara N."/>
            <person name="Randazzo S."/>
            <person name="Depoix D."/>
            <person name="Carcy B."/>
            <person name="Delbecq S."/>
            <person name="Frutos R."/>
            <person name="Silva J.C."/>
            <person name="Sutton R."/>
            <person name="Krause P.J."/>
            <person name="Mamoun C.B."/>
        </authorList>
    </citation>
    <scope>NUCLEOTIDE SEQUENCE [LARGE SCALE GENOMIC DNA]</scope>
    <source>
        <strain evidence="2 3">RI</strain>
    </source>
</reference>
<dbReference type="AlphaFoldDB" id="A0A1R4ABK7"/>
<dbReference type="GO" id="GO:0005524">
    <property type="term" value="F:ATP binding"/>
    <property type="evidence" value="ECO:0007669"/>
    <property type="project" value="InterPro"/>
</dbReference>
<evidence type="ECO:0000313" key="2">
    <source>
        <dbReference type="EMBL" id="SJK86360.1"/>
    </source>
</evidence>
<accession>A0A1R4ABK7</accession>
<name>A0A1R4ABK7_BABMR</name>
<feature type="domain" description="Protein kinase" evidence="1">
    <location>
        <begin position="21"/>
        <end position="386"/>
    </location>
</feature>
<dbReference type="PANTHER" id="PTHR44167">
    <property type="entry name" value="OVARIAN-SPECIFIC SERINE/THREONINE-PROTEIN KINASE LOK-RELATED"/>
    <property type="match status" value="1"/>
</dbReference>
<dbReference type="RefSeq" id="XP_012648928.2">
    <property type="nucleotide sequence ID" value="XM_012793474.2"/>
</dbReference>
<organism evidence="2 3">
    <name type="scientific">Babesia microti (strain RI)</name>
    <dbReference type="NCBI Taxonomy" id="1133968"/>
    <lineage>
        <taxon>Eukaryota</taxon>
        <taxon>Sar</taxon>
        <taxon>Alveolata</taxon>
        <taxon>Apicomplexa</taxon>
        <taxon>Aconoidasida</taxon>
        <taxon>Piroplasmida</taxon>
        <taxon>Babesiidae</taxon>
        <taxon>Babesia</taxon>
    </lineage>
</organism>
<dbReference type="InterPro" id="IPR011009">
    <property type="entry name" value="Kinase-like_dom_sf"/>
</dbReference>
<dbReference type="KEGG" id="bmic:BMR1_03g01590"/>
<dbReference type="EC" id="2.7.11.1" evidence="2"/>
<dbReference type="Pfam" id="PF00069">
    <property type="entry name" value="Pkinase"/>
    <property type="match status" value="1"/>
</dbReference>
<evidence type="ECO:0000313" key="3">
    <source>
        <dbReference type="Proteomes" id="UP000002899"/>
    </source>
</evidence>
<dbReference type="GO" id="GO:0044773">
    <property type="term" value="P:mitotic DNA damage checkpoint signaling"/>
    <property type="evidence" value="ECO:0007669"/>
    <property type="project" value="TreeGrafter"/>
</dbReference>
<dbReference type="VEuPathDB" id="PiroplasmaDB:BMR1_03g01590"/>
<reference evidence="2 3" key="3">
    <citation type="journal article" date="2016" name="Sci. Rep.">
        <title>Genome-wide diversity and gene expression profiling of Babesia microti isolates identify polymorphic genes that mediate host-pathogen interactions.</title>
        <authorList>
            <person name="Silva J.C."/>
            <person name="Cornillot E."/>
            <person name="McCracken C."/>
            <person name="Usmani-Brown S."/>
            <person name="Dwivedi A."/>
            <person name="Ifeonu O.O."/>
            <person name="Crabtree J."/>
            <person name="Gotia H.T."/>
            <person name="Virji A.Z."/>
            <person name="Reynes C."/>
            <person name="Colinge J."/>
            <person name="Kumar V."/>
            <person name="Lawres L."/>
            <person name="Pazzi J.E."/>
            <person name="Pablo J.V."/>
            <person name="Hung C."/>
            <person name="Brancato J."/>
            <person name="Kumari P."/>
            <person name="Orvis J."/>
            <person name="Tretina K."/>
            <person name="Chibucos M."/>
            <person name="Ott S."/>
            <person name="Sadzewicz L."/>
            <person name="Sengamalay N."/>
            <person name="Shetty A.C."/>
            <person name="Su Q."/>
            <person name="Tallon L."/>
            <person name="Fraser C.M."/>
            <person name="Frutos R."/>
            <person name="Molina D.M."/>
            <person name="Krause P.J."/>
            <person name="Ben Mamoun C."/>
        </authorList>
    </citation>
    <scope>NUCLEOTIDE SEQUENCE [LARGE SCALE GENOMIC DNA]</scope>
    <source>
        <strain evidence="2 3">RI</strain>
    </source>
</reference>
<dbReference type="CDD" id="cd00180">
    <property type="entry name" value="PKc"/>
    <property type="match status" value="1"/>
</dbReference>
<dbReference type="GeneID" id="24424953"/>
<keyword evidence="3" id="KW-1185">Reference proteome</keyword>
<evidence type="ECO:0000259" key="1">
    <source>
        <dbReference type="PROSITE" id="PS50011"/>
    </source>
</evidence>
<dbReference type="PANTHER" id="PTHR44167:SF30">
    <property type="entry name" value="PHOSPHORYLASE KINASE"/>
    <property type="match status" value="1"/>
</dbReference>
<dbReference type="Proteomes" id="UP000002899">
    <property type="component" value="Chromosome III"/>
</dbReference>
<protein>
    <submittedName>
        <fullName evidence="2">Protein kinase domain</fullName>
        <ecNumber evidence="2">2.7.11.1</ecNumber>
    </submittedName>
</protein>
<dbReference type="GO" id="GO:0004674">
    <property type="term" value="F:protein serine/threonine kinase activity"/>
    <property type="evidence" value="ECO:0007669"/>
    <property type="project" value="UniProtKB-EC"/>
</dbReference>
<dbReference type="GO" id="GO:0005634">
    <property type="term" value="C:nucleus"/>
    <property type="evidence" value="ECO:0007669"/>
    <property type="project" value="TreeGrafter"/>
</dbReference>
<dbReference type="OrthoDB" id="248923at2759"/>
<gene>
    <name evidence="2" type="ORF">BMR1_03g01590</name>
</gene>
<reference evidence="2 3" key="1">
    <citation type="journal article" date="2012" name="Nucleic Acids Res.">
        <title>Sequencing of the smallest Apicomplexan genome from the human pathogen Babesia microti.</title>
        <authorList>
            <person name="Cornillot E."/>
            <person name="Hadj-Kaddour K."/>
            <person name="Dassouli A."/>
            <person name="Noel B."/>
            <person name="Ranwez V."/>
            <person name="Vacherie B."/>
            <person name="Augagneur Y."/>
            <person name="Bres V."/>
            <person name="Duclos A."/>
            <person name="Randazzo S."/>
            <person name="Carcy B."/>
            <person name="Debierre-Grockiego F."/>
            <person name="Delbecq S."/>
            <person name="Moubri-Menage K."/>
            <person name="Shams-Eldin H."/>
            <person name="Usmani-Brown S."/>
            <person name="Bringaud F."/>
            <person name="Wincker P."/>
            <person name="Vivares C.P."/>
            <person name="Schwarz R.T."/>
            <person name="Schetters T.P."/>
            <person name="Krause P.J."/>
            <person name="Gorenflot A."/>
            <person name="Berry V."/>
            <person name="Barbe V."/>
            <person name="Ben Mamoun C."/>
        </authorList>
    </citation>
    <scope>NUCLEOTIDE SEQUENCE [LARGE SCALE GENOMIC DNA]</scope>
    <source>
        <strain evidence="2 3">RI</strain>
    </source>
</reference>
<dbReference type="PROSITE" id="PS50011">
    <property type="entry name" value="PROTEIN_KINASE_DOM"/>
    <property type="match status" value="1"/>
</dbReference>
<proteinExistence type="predicted"/>
<dbReference type="InterPro" id="IPR000719">
    <property type="entry name" value="Prot_kinase_dom"/>
</dbReference>
<keyword evidence="2" id="KW-0808">Transferase</keyword>
<dbReference type="SUPFAM" id="SSF56112">
    <property type="entry name" value="Protein kinase-like (PK-like)"/>
    <property type="match status" value="1"/>
</dbReference>
<sequence length="386" mass="44130">MFTMELPEEFMDDLDLRPYGYQLESLLDGHSLSNYHSLYYVTNIHTGTISVAKVTDIYGVPKQVVHSIYNESNLLNYLYNCWKYHRNAPIDTLYSLNTNNIWISTMATMISNASTCTTPSNDQELIDYELDNFYCKYTLTTRVDSNDFMLNNLAYRQYGTNETYDGVFPVVKLETTITSNSSIIMIIENCEGGSLYSLIAKYIDNNTKLPVGYIKSIMLQLLSGLEFIHSKNVYHGDINPSNILFADKQRTLIKISDFETSQRLDNDDIQTCSLLVNTSANMYRSPEQIMGCDKLTAAADLWSAGCILYELITLNHFFASNIFTDNSNTVDGDDVTPVNVYYEYKSQLINNIPPKYCYFAPLLDMLLDYDPVKRLGGYKFFNTYAT</sequence>
<dbReference type="Gene3D" id="1.10.510.10">
    <property type="entry name" value="Transferase(Phosphotransferase) domain 1"/>
    <property type="match status" value="1"/>
</dbReference>
<keyword evidence="2" id="KW-0418">Kinase</keyword>